<accession>A0A6B0QY68</accession>
<evidence type="ECO:0000256" key="1">
    <source>
        <dbReference type="ARBA" id="ARBA00004132"/>
    </source>
</evidence>
<feature type="compositionally biased region" description="Basic and acidic residues" evidence="6">
    <location>
        <begin position="1107"/>
        <end position="1120"/>
    </location>
</feature>
<dbReference type="FunFam" id="1.20.58.1520:FF:000001">
    <property type="entry name" value="Protein regulator of cytokinesis 1"/>
    <property type="match status" value="1"/>
</dbReference>
<dbReference type="EMBL" id="VBQZ03000014">
    <property type="protein sequence ID" value="MXQ82829.1"/>
    <property type="molecule type" value="Genomic_DNA"/>
</dbReference>
<dbReference type="InterPro" id="IPR007145">
    <property type="entry name" value="MAP65_Ase1_PRC1"/>
</dbReference>
<dbReference type="PANTHER" id="PTHR19321">
    <property type="entry name" value="PROTEIN REGULATOR OF CYTOKINESIS 1 PRC1-RELATED"/>
    <property type="match status" value="1"/>
</dbReference>
<dbReference type="InterPro" id="IPR036045">
    <property type="entry name" value="Sec1-like_sf"/>
</dbReference>
<dbReference type="InterPro" id="IPR043154">
    <property type="entry name" value="Sec-1-like_dom1"/>
</dbReference>
<dbReference type="GO" id="GO:0005765">
    <property type="term" value="C:lysosomal membrane"/>
    <property type="evidence" value="ECO:0007669"/>
    <property type="project" value="UniProtKB-SubCell"/>
</dbReference>
<dbReference type="GO" id="GO:0031902">
    <property type="term" value="C:late endosome membrane"/>
    <property type="evidence" value="ECO:0007669"/>
    <property type="project" value="UniProtKB-SubCell"/>
</dbReference>
<feature type="region of interest" description="Disordered" evidence="6">
    <location>
        <begin position="1176"/>
        <end position="1198"/>
    </location>
</feature>
<evidence type="ECO:0000256" key="5">
    <source>
        <dbReference type="ARBA" id="ARBA00022927"/>
    </source>
</evidence>
<dbReference type="AlphaFoldDB" id="A0A6B0QY68"/>
<feature type="compositionally biased region" description="Low complexity" evidence="6">
    <location>
        <begin position="1137"/>
        <end position="1147"/>
    </location>
</feature>
<dbReference type="Gene3D" id="3.40.50.2060">
    <property type="match status" value="1"/>
</dbReference>
<dbReference type="InterPro" id="IPR001619">
    <property type="entry name" value="Sec1-like"/>
</dbReference>
<comment type="caution">
    <text evidence="7">The sequence shown here is derived from an EMBL/GenBank/DDBJ whole genome shotgun (WGS) entry which is preliminary data.</text>
</comment>
<dbReference type="Gene3D" id="1.25.40.850">
    <property type="match status" value="1"/>
</dbReference>
<dbReference type="Gene3D" id="1.20.58.1520">
    <property type="match status" value="1"/>
</dbReference>
<dbReference type="InterPro" id="IPR043155">
    <property type="entry name" value="VPS33_dom3b"/>
</dbReference>
<dbReference type="Gene3D" id="3.40.50.1910">
    <property type="match status" value="2"/>
</dbReference>
<evidence type="ECO:0008006" key="9">
    <source>
        <dbReference type="Google" id="ProtNLM"/>
    </source>
</evidence>
<feature type="region of interest" description="Disordered" evidence="6">
    <location>
        <begin position="1107"/>
        <end position="1147"/>
    </location>
</feature>
<feature type="region of interest" description="Disordered" evidence="6">
    <location>
        <begin position="1259"/>
        <end position="1280"/>
    </location>
</feature>
<evidence type="ECO:0000313" key="8">
    <source>
        <dbReference type="Proteomes" id="UP000322234"/>
    </source>
</evidence>
<reference evidence="7" key="1">
    <citation type="submission" date="2019-10" db="EMBL/GenBank/DDBJ databases">
        <title>The sequence and de novo assembly of the wild yak genome.</title>
        <authorList>
            <person name="Liu Y."/>
        </authorList>
    </citation>
    <scope>NUCLEOTIDE SEQUENCE [LARGE SCALE GENOMIC DNA]</scope>
    <source>
        <strain evidence="7">WY2019</strain>
    </source>
</reference>
<evidence type="ECO:0000256" key="3">
    <source>
        <dbReference type="ARBA" id="ARBA00004630"/>
    </source>
</evidence>
<evidence type="ECO:0000256" key="4">
    <source>
        <dbReference type="ARBA" id="ARBA00009884"/>
    </source>
</evidence>
<gene>
    <name evidence="7" type="ORF">E5288_WYG022693</name>
</gene>
<dbReference type="Proteomes" id="UP000322234">
    <property type="component" value="Unassembled WGS sequence"/>
</dbReference>
<dbReference type="PANTHER" id="PTHR19321:SF1">
    <property type="entry name" value="PROTEIN REGULATOR OF CYTOKINESIS 1"/>
    <property type="match status" value="1"/>
</dbReference>
<dbReference type="GO" id="GO:0051256">
    <property type="term" value="P:mitotic spindle midzone assembly"/>
    <property type="evidence" value="ECO:0007669"/>
    <property type="project" value="TreeGrafter"/>
</dbReference>
<keyword evidence="8" id="KW-1185">Reference proteome</keyword>
<keyword evidence="5" id="KW-0653">Protein transport</keyword>
<dbReference type="GO" id="GO:1990023">
    <property type="term" value="C:mitotic spindle midzone"/>
    <property type="evidence" value="ECO:0007669"/>
    <property type="project" value="TreeGrafter"/>
</dbReference>
<sequence length="1280" mass="146903">MAFPHRPDAPELPDFSMLKRLARDQLIYLLEQCDLSFLWTDERAASGMVKQEVGGRLPGKKDLFIEADLMSPLDRIANVSILKQHEVDKLYKVENKPALSSSEQLCFLVRPRIKNMRYIASLVNADKMAGRTRKYKVIFSPQKFYACEMVLEEEGVYGGRLMLSVPTDVSCDEWAFSLLPLDVDLLSMELPEFFRDYFLEGDQRWINTLAQALHLLSTLYGPFPNCYGIGRCAKMSYELWKRLEEEEDGETKGRRPEIGHIFLLDRDVDFVTALCSQVVYEGLVDDTFRIKCGSVDFGPEVTSSDKSLKVLLNAEDKVFNEIRNEHFSNVFGFLSQKARNLQAQYDRRRGMDIKQMKNFVSQELKGLKQEHRLLSLRMFQLEARVSPIESLRLMCLLSITENGLIPKDYRSLKTQYLQSYGPEHLLTFSNLRRAGLLTEQAPGDTLTAVESKVSKLVTDKAAGKITDAFSSLAKRSNFRAISKKLNLIPRVDGEYDLKVPRDMAYVFSGAYVPLSCRIIEQVLERRGWQGLDEVVRLLNCSELAFTDMTKDDKASSESLRLILVVFLGGCTFSEISALRFLGREKGYRFIFLTTAVTNSARLMEAMSEVQPPRVGRAQGPGISGEIESSIEVQILNIIQKIEFTQCKTGFLQCNMILDFAFPGLCEVLAEESIVCLQKALNHLREIWELIGIPEDQRLQRTEVVKKHIKDLLDMMIAEEESLKERLIKSIAVCQKELNTLCSELNVEPFHEEGETTILQLEKDLRTQVELRRKQKKERKQELKILQEQDQELCEILCMPHYEIDSTSVPSLEELNQFRQHVATLRETKASRREEFVNIKRQIILCMEELEHTPDTSFERDVVCEDEEAFCLSLENIATLQKLLRQLEVRKSQNEAVCEGLRAQIRELWDRLQIPAEEREAVATVMTGSKAKVRKALQLEVDRLEELKMQNMKKVIEAIRVEVAQYWDRCFYSQEQRQAFAAYYSEDYTENLLQLHDAEIVRLRNYYEVHKELFEGVQKWEESWRLFLEFERKASDPSRFTNRGGNLLKEEKQRAKLQKTLPKLEEELKARIEMWEREHSKAFVVNGQKFMEYVTEQWEMHQLEKERAKQERQLKNKKQTETEMLYGSTPRTPKRRGPTPSTPGKVRKLNTTTMSNATANSSIRPVFSGTVYRSPVSRLPPSGSKPVITSTCSGKKTPRAVKHGANKENLELNGSILSGGYPDSAPPRRNFSINSVASTYSEFAKDPSLSDSSTVGLQRELSKASKSDAASRILNSTNIQS</sequence>
<evidence type="ECO:0000256" key="6">
    <source>
        <dbReference type="SAM" id="MobiDB-lite"/>
    </source>
</evidence>
<dbReference type="GO" id="GO:0015031">
    <property type="term" value="P:protein transport"/>
    <property type="evidence" value="ECO:0007669"/>
    <property type="project" value="UniProtKB-KW"/>
</dbReference>
<proteinExistence type="inferred from homology"/>
<dbReference type="Pfam" id="PF03999">
    <property type="entry name" value="MAP65_ASE1"/>
    <property type="match status" value="1"/>
</dbReference>
<dbReference type="Pfam" id="PF00995">
    <property type="entry name" value="Sec1"/>
    <property type="match status" value="2"/>
</dbReference>
<dbReference type="GO" id="GO:0016192">
    <property type="term" value="P:vesicle-mediated transport"/>
    <property type="evidence" value="ECO:0007669"/>
    <property type="project" value="InterPro"/>
</dbReference>
<keyword evidence="5" id="KW-0813">Transport</keyword>
<dbReference type="InterPro" id="IPR027482">
    <property type="entry name" value="Sec1-like_dom2"/>
</dbReference>
<dbReference type="GO" id="GO:0030136">
    <property type="term" value="C:clathrin-coated vesicle"/>
    <property type="evidence" value="ECO:0007669"/>
    <property type="project" value="UniProtKB-SubCell"/>
</dbReference>
<protein>
    <recommendedName>
        <fullName evidence="9">Vacuolar protein sorting-associated protein 33B</fullName>
    </recommendedName>
</protein>
<evidence type="ECO:0000313" key="7">
    <source>
        <dbReference type="EMBL" id="MXQ82829.1"/>
    </source>
</evidence>
<evidence type="ECO:0000256" key="2">
    <source>
        <dbReference type="ARBA" id="ARBA00004492"/>
    </source>
</evidence>
<comment type="similarity">
    <text evidence="4">Belongs to the STXBP/unc-18/SEC1 family.</text>
</comment>
<name>A0A6B0QY68_9CETA</name>
<dbReference type="SUPFAM" id="SSF56815">
    <property type="entry name" value="Sec1/munc18-like (SM) proteins"/>
    <property type="match status" value="1"/>
</dbReference>
<dbReference type="FunFam" id="3.40.50.1910:FF:000003">
    <property type="entry name" value="vacuolar protein sorting-associated protein 33B isoform X2"/>
    <property type="match status" value="1"/>
</dbReference>
<organism evidence="7 8">
    <name type="scientific">Bos mutus</name>
    <name type="common">wild yak</name>
    <dbReference type="NCBI Taxonomy" id="72004"/>
    <lineage>
        <taxon>Eukaryota</taxon>
        <taxon>Metazoa</taxon>
        <taxon>Chordata</taxon>
        <taxon>Craniata</taxon>
        <taxon>Vertebrata</taxon>
        <taxon>Euteleostomi</taxon>
        <taxon>Mammalia</taxon>
        <taxon>Eutheria</taxon>
        <taxon>Laurasiatheria</taxon>
        <taxon>Artiodactyla</taxon>
        <taxon>Ruminantia</taxon>
        <taxon>Pecora</taxon>
        <taxon>Bovidae</taxon>
        <taxon>Bovinae</taxon>
        <taxon>Bos</taxon>
    </lineage>
</organism>
<comment type="subcellular location">
    <subcellularLocation>
        <location evidence="1">Cytoplasmic vesicle</location>
        <location evidence="1">Clathrin-coated vesicle</location>
    </subcellularLocation>
    <subcellularLocation>
        <location evidence="2">Late endosome membrane</location>
        <topology evidence="2">Peripheral membrane protein</topology>
        <orientation evidence="2">Cytoplasmic side</orientation>
    </subcellularLocation>
    <subcellularLocation>
        <location evidence="3">Lysosome membrane</location>
        <topology evidence="3">Peripheral membrane protein</topology>
        <orientation evidence="3">Cytoplasmic side</orientation>
    </subcellularLocation>
</comment>
<dbReference type="GO" id="GO:0008017">
    <property type="term" value="F:microtubule binding"/>
    <property type="evidence" value="ECO:0007669"/>
    <property type="project" value="InterPro"/>
</dbReference>